<evidence type="ECO:0000259" key="3">
    <source>
        <dbReference type="SMART" id="SM00922"/>
    </source>
</evidence>
<evidence type="ECO:0000256" key="2">
    <source>
        <dbReference type="SAM" id="MobiDB-lite"/>
    </source>
</evidence>
<dbReference type="SUPFAM" id="SSF54826">
    <property type="entry name" value="Enolase N-terminal domain-like"/>
    <property type="match status" value="1"/>
</dbReference>
<keyword evidence="1" id="KW-0456">Lyase</keyword>
<organism evidence="4 5">
    <name type="scientific">Candidatus Thermofonsia Clade 3 bacterium</name>
    <dbReference type="NCBI Taxonomy" id="2364212"/>
    <lineage>
        <taxon>Bacteria</taxon>
        <taxon>Bacillati</taxon>
        <taxon>Chloroflexota</taxon>
        <taxon>Candidatus Thermofontia</taxon>
        <taxon>Candidatus Thermofonsia Clade 3</taxon>
    </lineage>
</organism>
<dbReference type="Pfam" id="PF02746">
    <property type="entry name" value="MR_MLE_N"/>
    <property type="match status" value="1"/>
</dbReference>
<comment type="caution">
    <text evidence="4">The sequence shown here is derived from an EMBL/GenBank/DDBJ whole genome shotgun (WGS) entry which is preliminary data.</text>
</comment>
<dbReference type="InterPro" id="IPR013341">
    <property type="entry name" value="Mandelate_racemase_N_dom"/>
</dbReference>
<dbReference type="SUPFAM" id="SSF51604">
    <property type="entry name" value="Enolase C-terminal domain-like"/>
    <property type="match status" value="1"/>
</dbReference>
<gene>
    <name evidence="4" type="ORF">CUN48_09690</name>
</gene>
<dbReference type="CDD" id="cd03316">
    <property type="entry name" value="MR_like"/>
    <property type="match status" value="1"/>
</dbReference>
<dbReference type="InterPro" id="IPR034593">
    <property type="entry name" value="DgoD-like"/>
</dbReference>
<dbReference type="PANTHER" id="PTHR48080:SF2">
    <property type="entry name" value="D-GALACTONATE DEHYDRATASE"/>
    <property type="match status" value="1"/>
</dbReference>
<dbReference type="InterPro" id="IPR036849">
    <property type="entry name" value="Enolase-like_C_sf"/>
</dbReference>
<dbReference type="PANTHER" id="PTHR48080">
    <property type="entry name" value="D-GALACTONATE DEHYDRATASE-RELATED"/>
    <property type="match status" value="1"/>
</dbReference>
<proteinExistence type="predicted"/>
<dbReference type="Gene3D" id="3.20.20.120">
    <property type="entry name" value="Enolase-like C-terminal domain"/>
    <property type="match status" value="1"/>
</dbReference>
<dbReference type="InterPro" id="IPR013342">
    <property type="entry name" value="Mandelate_racemase_C"/>
</dbReference>
<feature type="compositionally biased region" description="Basic and acidic residues" evidence="2">
    <location>
        <begin position="38"/>
        <end position="52"/>
    </location>
</feature>
<sequence length="522" mass="57953">MANQHTRAQMQIAAGKRQRSHLVRQHCPAHFHGGTIRAGERNRPRQSDRHGTGADGCQNGPRFVFAGAHQQGADPSQRMALRGFAQANKQQAGSRMCKRLEVLNNRAGYGSRSDFVLLNQVYAQPCFFTNVQSGRRTTMKITQVQTYIVGNPWKNWVFARVDTDAGVHGIGEGTLNGFARTVEAAIHELKRFVIGQDPFDVEAHSLRLFRDVYSDGGQIQGAALAAIEFACWDIMGKVTGQPVYRLLGGRCHNQLRAYANGWYRGPRTPESFHEKAKDVVARGYTALKFDPFGPAWRAVDRPDFGLAIDIIAAVRDAVGPNVDVLIEGHNRFSVHTALQFADAMAKYTPTWFEAPVPPQLVSAMVEVARHSPVPIACGEDYYCREQFAELLAHKAVHIIQLEPQFLGMTASKQVCGMALAAGAVTAPHSAQGPLCTIACAHLNTATPNFFIHEVFDDFNEAWSERILTRPLKVVNGYLSVPDDAPGWGTDLNYEEIALHPYNPDNFLPLFRQGWERREPVRD</sequence>
<dbReference type="SMART" id="SM00922">
    <property type="entry name" value="MR_MLE"/>
    <property type="match status" value="1"/>
</dbReference>
<dbReference type="GO" id="GO:0016829">
    <property type="term" value="F:lyase activity"/>
    <property type="evidence" value="ECO:0007669"/>
    <property type="project" value="UniProtKB-KW"/>
</dbReference>
<feature type="region of interest" description="Disordered" evidence="2">
    <location>
        <begin position="1"/>
        <end position="58"/>
    </location>
</feature>
<evidence type="ECO:0000313" key="5">
    <source>
        <dbReference type="Proteomes" id="UP000230790"/>
    </source>
</evidence>
<dbReference type="EMBL" id="PGTN01000059">
    <property type="protein sequence ID" value="PJF47248.1"/>
    <property type="molecule type" value="Genomic_DNA"/>
</dbReference>
<accession>A0A2M8QBS1</accession>
<name>A0A2M8QBS1_9CHLR</name>
<dbReference type="Pfam" id="PF13378">
    <property type="entry name" value="MR_MLE_C"/>
    <property type="match status" value="1"/>
</dbReference>
<dbReference type="InterPro" id="IPR029065">
    <property type="entry name" value="Enolase_C-like"/>
</dbReference>
<dbReference type="InterPro" id="IPR029017">
    <property type="entry name" value="Enolase-like_N"/>
</dbReference>
<dbReference type="Gene3D" id="3.30.390.10">
    <property type="entry name" value="Enolase-like, N-terminal domain"/>
    <property type="match status" value="1"/>
</dbReference>
<evidence type="ECO:0000313" key="4">
    <source>
        <dbReference type="EMBL" id="PJF47248.1"/>
    </source>
</evidence>
<dbReference type="Proteomes" id="UP000230790">
    <property type="component" value="Unassembled WGS sequence"/>
</dbReference>
<evidence type="ECO:0000256" key="1">
    <source>
        <dbReference type="ARBA" id="ARBA00023239"/>
    </source>
</evidence>
<feature type="compositionally biased region" description="Basic residues" evidence="2">
    <location>
        <begin position="16"/>
        <end position="29"/>
    </location>
</feature>
<protein>
    <submittedName>
        <fullName evidence="4">Mandelate racemase/muconate lactonizing enzyme family protein</fullName>
    </submittedName>
</protein>
<dbReference type="AlphaFoldDB" id="A0A2M8QBS1"/>
<feature type="domain" description="Mandelate racemase/muconate lactonizing enzyme C-terminal" evidence="3">
    <location>
        <begin position="269"/>
        <end position="374"/>
    </location>
</feature>
<reference evidence="4 5" key="1">
    <citation type="submission" date="2017-11" db="EMBL/GenBank/DDBJ databases">
        <title>Evolution of Phototrophy in the Chloroflexi Phylum Driven by Horizontal Gene Transfer.</title>
        <authorList>
            <person name="Ward L.M."/>
            <person name="Hemp J."/>
            <person name="Shih P.M."/>
            <person name="Mcglynn S.E."/>
            <person name="Fischer W."/>
        </authorList>
    </citation>
    <scope>NUCLEOTIDE SEQUENCE [LARGE SCALE GENOMIC DNA]</scope>
    <source>
        <strain evidence="4">JP3_7</strain>
    </source>
</reference>
<dbReference type="SFLD" id="SFLDS00001">
    <property type="entry name" value="Enolase"/>
    <property type="match status" value="1"/>
</dbReference>